<dbReference type="AlphaFoldDB" id="A0A449BN92"/>
<name>A0A449BN92_PLAVN</name>
<evidence type="ECO:0000313" key="2">
    <source>
        <dbReference type="EMBL" id="VEV54900.1"/>
    </source>
</evidence>
<dbReference type="GeneID" id="19962951"/>
<keyword evidence="1" id="KW-0472">Membrane</keyword>
<dbReference type="Proteomes" id="UP000290582">
    <property type="component" value="Chromosome PVVCY_03"/>
</dbReference>
<sequence length="312" mass="36918">MKESTIFNKLFLFAIIIYSLKYPKDELYNVNDISINPQRNTLNLENGRILSQADKPFDLNYFYGSVATLADKKEDDSKSDVISLFDEIPDSRINDLKNSKLWDLKDNKAWDLKDNKAWYLKDNKAWDLKDNKAWDLKDNKVWDLKEKFSKPNKLDNVIMKRVSNKVKKCDDKMDPQVVIKNLTNNDVLVILEEDMDGEDDEYITLNTYLDNFKLLLDDTFITDLDYDQIEKEYNKIFRNMTYNKSLRKHINKNMFKVLSRLVLWNGAITFLTAYMNILFAAFFTLSIVDFRIQYKQFKKLRKSCKSTIISSL</sequence>
<dbReference type="OrthoDB" id="372910at2759"/>
<proteinExistence type="predicted"/>
<protein>
    <submittedName>
        <fullName evidence="2">Fam-b protein</fullName>
    </submittedName>
</protein>
<dbReference type="RefSeq" id="XP_037490119.1">
    <property type="nucleotide sequence ID" value="XM_037634928.1"/>
</dbReference>
<keyword evidence="1" id="KW-1133">Transmembrane helix</keyword>
<evidence type="ECO:0000256" key="1">
    <source>
        <dbReference type="SAM" id="Phobius"/>
    </source>
</evidence>
<dbReference type="Pfam" id="PF09592">
    <property type="entry name" value="DUF2031"/>
    <property type="match status" value="1"/>
</dbReference>
<keyword evidence="1" id="KW-0812">Transmembrane</keyword>
<accession>A0A449BN92</accession>
<gene>
    <name evidence="2" type="ORF">PVVCY_0301710</name>
</gene>
<dbReference type="EMBL" id="LR215059">
    <property type="protein sequence ID" value="VEV54900.1"/>
    <property type="molecule type" value="Genomic_DNA"/>
</dbReference>
<dbReference type="KEGG" id="pvv:PVVCY_0301710"/>
<feature type="transmembrane region" description="Helical" evidence="1">
    <location>
        <begin position="261"/>
        <end position="288"/>
    </location>
</feature>
<reference evidence="2 3" key="1">
    <citation type="submission" date="2019-01" db="EMBL/GenBank/DDBJ databases">
        <authorList>
            <person name="Ramaprasad A."/>
        </authorList>
    </citation>
    <scope>NUCLEOTIDE SEQUENCE [LARGE SCALE GENOMIC DNA]</scope>
</reference>
<evidence type="ECO:0000313" key="3">
    <source>
        <dbReference type="Proteomes" id="UP000290582"/>
    </source>
</evidence>
<organism evidence="2 3">
    <name type="scientific">Plasmodium vinckei vinckei</name>
    <dbReference type="NCBI Taxonomy" id="54757"/>
    <lineage>
        <taxon>Eukaryota</taxon>
        <taxon>Sar</taxon>
        <taxon>Alveolata</taxon>
        <taxon>Apicomplexa</taxon>
        <taxon>Aconoidasida</taxon>
        <taxon>Haemosporida</taxon>
        <taxon>Plasmodiidae</taxon>
        <taxon>Plasmodium</taxon>
        <taxon>Plasmodium (Vinckeia)</taxon>
    </lineage>
</organism>
<dbReference type="InterPro" id="IPR006484">
    <property type="entry name" value="PYST_B"/>
</dbReference>
<dbReference type="VEuPathDB" id="PlasmoDB:PVVCY_0301710"/>